<accession>A0A9P1EKH3</accession>
<dbReference type="OrthoDB" id="1779516at2759"/>
<name>A0A9P1EKH3_CUSEU</name>
<evidence type="ECO:0000313" key="1">
    <source>
        <dbReference type="EMBL" id="CAH9112761.1"/>
    </source>
</evidence>
<keyword evidence="2" id="KW-1185">Reference proteome</keyword>
<proteinExistence type="predicted"/>
<sequence>MACGLKKTGRGVALQWHVVKGEVWRKVTTWLGIPREMRTMHSSLKWIKKERQGSGIRAKAARIAFCFSIYWIWRTRNATCFDGLLPKEDDIFARIQYITYKILYSLYPYENVIL</sequence>
<comment type="caution">
    <text evidence="1">The sequence shown here is derived from an EMBL/GenBank/DDBJ whole genome shotgun (WGS) entry which is preliminary data.</text>
</comment>
<evidence type="ECO:0000313" key="2">
    <source>
        <dbReference type="Proteomes" id="UP001152484"/>
    </source>
</evidence>
<organism evidence="1 2">
    <name type="scientific">Cuscuta europaea</name>
    <name type="common">European dodder</name>
    <dbReference type="NCBI Taxonomy" id="41803"/>
    <lineage>
        <taxon>Eukaryota</taxon>
        <taxon>Viridiplantae</taxon>
        <taxon>Streptophyta</taxon>
        <taxon>Embryophyta</taxon>
        <taxon>Tracheophyta</taxon>
        <taxon>Spermatophyta</taxon>
        <taxon>Magnoliopsida</taxon>
        <taxon>eudicotyledons</taxon>
        <taxon>Gunneridae</taxon>
        <taxon>Pentapetalae</taxon>
        <taxon>asterids</taxon>
        <taxon>lamiids</taxon>
        <taxon>Solanales</taxon>
        <taxon>Convolvulaceae</taxon>
        <taxon>Cuscuteae</taxon>
        <taxon>Cuscuta</taxon>
        <taxon>Cuscuta subgen. Cuscuta</taxon>
    </lineage>
</organism>
<protein>
    <submittedName>
        <fullName evidence="1">Uncharacterized protein</fullName>
    </submittedName>
</protein>
<reference evidence="1" key="1">
    <citation type="submission" date="2022-07" db="EMBL/GenBank/DDBJ databases">
        <authorList>
            <person name="Macas J."/>
            <person name="Novak P."/>
            <person name="Neumann P."/>
        </authorList>
    </citation>
    <scope>NUCLEOTIDE SEQUENCE</scope>
</reference>
<dbReference type="EMBL" id="CAMAPE010000060">
    <property type="protein sequence ID" value="CAH9112761.1"/>
    <property type="molecule type" value="Genomic_DNA"/>
</dbReference>
<gene>
    <name evidence="1" type="ORF">CEURO_LOCUS19731</name>
</gene>
<dbReference type="AlphaFoldDB" id="A0A9P1EKH3"/>
<dbReference type="Proteomes" id="UP001152484">
    <property type="component" value="Unassembled WGS sequence"/>
</dbReference>